<comment type="caution">
    <text evidence="2">The sequence shown here is derived from an EMBL/GenBank/DDBJ whole genome shotgun (WGS) entry which is preliminary data.</text>
</comment>
<reference evidence="2" key="1">
    <citation type="submission" date="2023-06" db="EMBL/GenBank/DDBJ databases">
        <title>Genome-scale phylogeny and comparative genomics of the fungal order Sordariales.</title>
        <authorList>
            <consortium name="Lawrence Berkeley National Laboratory"/>
            <person name="Hensen N."/>
            <person name="Bonometti L."/>
            <person name="Westerberg I."/>
            <person name="Brannstrom I.O."/>
            <person name="Guillou S."/>
            <person name="Cros-Aarteil S."/>
            <person name="Calhoun S."/>
            <person name="Haridas S."/>
            <person name="Kuo A."/>
            <person name="Mondo S."/>
            <person name="Pangilinan J."/>
            <person name="Riley R."/>
            <person name="Labutti K."/>
            <person name="Andreopoulos B."/>
            <person name="Lipzen A."/>
            <person name="Chen C."/>
            <person name="Yanf M."/>
            <person name="Daum C."/>
            <person name="Ng V."/>
            <person name="Clum A."/>
            <person name="Steindorff A."/>
            <person name="Ohm R."/>
            <person name="Martin F."/>
            <person name="Silar P."/>
            <person name="Natvig D."/>
            <person name="Lalanne C."/>
            <person name="Gautier V."/>
            <person name="Ament-Velasquez S.L."/>
            <person name="Kruys A."/>
            <person name="Hutchinson M.I."/>
            <person name="Powell A.J."/>
            <person name="Barry K."/>
            <person name="Miller A.N."/>
            <person name="Grigoriev I.V."/>
            <person name="Debuchy R."/>
            <person name="Gladieux P."/>
            <person name="Thoren M.H."/>
            <person name="Johannesson H."/>
        </authorList>
    </citation>
    <scope>NUCLEOTIDE SEQUENCE</scope>
    <source>
        <strain evidence="2">8032-3</strain>
    </source>
</reference>
<dbReference type="EMBL" id="MU839011">
    <property type="protein sequence ID" value="KAK1766593.1"/>
    <property type="molecule type" value="Genomic_DNA"/>
</dbReference>
<dbReference type="PANTHER" id="PTHR21310">
    <property type="entry name" value="AMINOGLYCOSIDE PHOSPHOTRANSFERASE-RELATED-RELATED"/>
    <property type="match status" value="1"/>
</dbReference>
<sequence length="415" mass="47590">MAPYDAIAKRNVDDERSAFARQLFNARVDIASFVDNRLEWNGVGRYDGIFGGSFNIGLKVKRDDSNENVIIRFPTPRKVHGPWREEKVKNEVTVMNYVREHTNIPVPRIRCWSLTEDSPQQLGPFIIMDFVEGENLGRLLAPPTEDKTKLVYLDPNVDEAKLNAIYEQIASFMLDLSRLEFPRIGAISKDATSGDWTVTRRPLTYDMNEVVTVGGCPADQFATMAPFDRASDYFAACAHLVPTYGTVDNDGPFRLFCDDLRPTNMLVDPDTLCITAVFDFKFTNVMPAQFTYDVPSWLLLQPPAVWLRDNKMEDFLRCFEPRKNQFIRAMERAEARSLLPAGEPRLSTQMRESWDSRRFWFNHASRCSFDVDDFYWQALHEEGLGEAMLGVTMAEKEGFIARKMRQVDELQGEGK</sequence>
<proteinExistence type="predicted"/>
<accession>A0AAJ0C021</accession>
<feature type="domain" description="Aminoglycoside phosphotransferase" evidence="1">
    <location>
        <begin position="60"/>
        <end position="288"/>
    </location>
</feature>
<dbReference type="AlphaFoldDB" id="A0AAJ0C021"/>
<dbReference type="PANTHER" id="PTHR21310:SF37">
    <property type="entry name" value="AMINOGLYCOSIDE PHOSPHOTRANSFERASE DOMAIN-CONTAINING PROTEIN"/>
    <property type="match status" value="1"/>
</dbReference>
<dbReference type="Proteomes" id="UP001244011">
    <property type="component" value="Unassembled WGS sequence"/>
</dbReference>
<dbReference type="GO" id="GO:0016301">
    <property type="term" value="F:kinase activity"/>
    <property type="evidence" value="ECO:0007669"/>
    <property type="project" value="UniProtKB-KW"/>
</dbReference>
<evidence type="ECO:0000259" key="1">
    <source>
        <dbReference type="Pfam" id="PF01636"/>
    </source>
</evidence>
<protein>
    <submittedName>
        <fullName evidence="2">Kinase-like domain protein</fullName>
    </submittedName>
</protein>
<keyword evidence="2" id="KW-0808">Transferase</keyword>
<evidence type="ECO:0000313" key="3">
    <source>
        <dbReference type="Proteomes" id="UP001244011"/>
    </source>
</evidence>
<dbReference type="InterPro" id="IPR011009">
    <property type="entry name" value="Kinase-like_dom_sf"/>
</dbReference>
<keyword evidence="3" id="KW-1185">Reference proteome</keyword>
<dbReference type="InterPro" id="IPR051678">
    <property type="entry name" value="AGP_Transferase"/>
</dbReference>
<dbReference type="RefSeq" id="XP_060282806.1">
    <property type="nucleotide sequence ID" value="XM_060431560.1"/>
</dbReference>
<gene>
    <name evidence="2" type="ORF">QBC33DRAFT_588798</name>
</gene>
<dbReference type="Pfam" id="PF01636">
    <property type="entry name" value="APH"/>
    <property type="match status" value="1"/>
</dbReference>
<dbReference type="SUPFAM" id="SSF56112">
    <property type="entry name" value="Protein kinase-like (PK-like)"/>
    <property type="match status" value="1"/>
</dbReference>
<evidence type="ECO:0000313" key="2">
    <source>
        <dbReference type="EMBL" id="KAK1766593.1"/>
    </source>
</evidence>
<dbReference type="GeneID" id="85314747"/>
<keyword evidence="2" id="KW-0418">Kinase</keyword>
<dbReference type="Gene3D" id="3.30.200.20">
    <property type="entry name" value="Phosphorylase Kinase, domain 1"/>
    <property type="match status" value="1"/>
</dbReference>
<name>A0AAJ0C021_9PEZI</name>
<dbReference type="InterPro" id="IPR002575">
    <property type="entry name" value="Aminoglycoside_PTrfase"/>
</dbReference>
<organism evidence="2 3">
    <name type="scientific">Phialemonium atrogriseum</name>
    <dbReference type="NCBI Taxonomy" id="1093897"/>
    <lineage>
        <taxon>Eukaryota</taxon>
        <taxon>Fungi</taxon>
        <taxon>Dikarya</taxon>
        <taxon>Ascomycota</taxon>
        <taxon>Pezizomycotina</taxon>
        <taxon>Sordariomycetes</taxon>
        <taxon>Sordariomycetidae</taxon>
        <taxon>Cephalothecales</taxon>
        <taxon>Cephalothecaceae</taxon>
        <taxon>Phialemonium</taxon>
    </lineage>
</organism>